<sequence>MSNFDFVQALRTSKAPGASWRLPTSKDLASKPESGLLDDDCHPKESVFDPDNREKVHPSDFANGGKYRSIVKISMRYEGMSAEDNRWAIGTGYLIAPDTFITAGHCVFHRGDEGQGFGRLTHMKCFIGYHGKDSASDPSVQFRSAAKVVTTSKYIIDGDRRRDVAFIKVDRPFDGNLNLFKYQDTPLKEKTFLGVIGYPGDKSMNNEKGAEMYELVEQVAFDLSASQRNMLEYPISTAGGQSGAPVLKFKFSGSRVVPDAVIGTHCYGGYGNNSASVIGGQYGNDYQALLAGLPQNGSPFVTEISQGIPGVPSKEPVNPVDPDEAEGFLDVLKDIGRVVAPIAQQGLSFASPFLGPLGGPVSAIGGIALGALSKVCEESALDEDKAPSYKLEDGIAQRAVLAEAALQTVLRMERSPANKRIMDNMQAKYKGSRFDSEKANKLGTKLVPLLSQAGLHLAINENLATGRKQVSGVKKVPKPTGPEADGLDAGDPKIAGFINAVTQTEVKQYTSVGKIDDAESEFFDNLSAFIGKAFQATKPALIAGARAALSTGQKQFDDYLSKRSETPETDLPARPNPTDRNRPITDARAAGLLAHRAVLAECALQAVLEADNGDLQESVILGDAGSAEPESFFDGLLKTVQMMGSAVVKVAPKVLDVALPILMDTVKSHARAESIFDTPVVPAPAPRPNGVKAASVGFASMNTASANGGEGEGGGRDKLIFI</sequence>
<dbReference type="InParanoid" id="Q7RX08"/>
<dbReference type="EMBL" id="CM002241">
    <property type="protein sequence ID" value="EAA27049.1"/>
    <property type="molecule type" value="Genomic_DNA"/>
</dbReference>
<dbReference type="Gene3D" id="2.40.10.10">
    <property type="entry name" value="Trypsin-like serine proteases"/>
    <property type="match status" value="2"/>
</dbReference>
<evidence type="ECO:0008006" key="6">
    <source>
        <dbReference type="Google" id="ProtNLM"/>
    </source>
</evidence>
<dbReference type="SMR" id="Q7RX08"/>
<dbReference type="RefSeq" id="XP_956285.1">
    <property type="nucleotide sequence ID" value="XM_951192.2"/>
</dbReference>
<name>Q7RX08_NEUCR</name>
<organism evidence="4 5">
    <name type="scientific">Neurospora crassa (strain ATCC 24698 / 74-OR23-1A / CBS 708.71 / DSM 1257 / FGSC 987)</name>
    <dbReference type="NCBI Taxonomy" id="367110"/>
    <lineage>
        <taxon>Eukaryota</taxon>
        <taxon>Fungi</taxon>
        <taxon>Dikarya</taxon>
        <taxon>Ascomycota</taxon>
        <taxon>Pezizomycotina</taxon>
        <taxon>Sordariomycetes</taxon>
        <taxon>Sordariomycetidae</taxon>
        <taxon>Sordariales</taxon>
        <taxon>Sordariaceae</taxon>
        <taxon>Neurospora</taxon>
    </lineage>
</organism>
<feature type="region of interest" description="Disordered" evidence="3">
    <location>
        <begin position="470"/>
        <end position="489"/>
    </location>
</feature>
<reference evidence="4 5" key="1">
    <citation type="journal article" date="2003" name="Nature">
        <title>The genome sequence of the filamentous fungus Neurospora crassa.</title>
        <authorList>
            <person name="Galagan J.E."/>
            <person name="Calvo S.E."/>
            <person name="Borkovich K.A."/>
            <person name="Selker E.U."/>
            <person name="Read N.D."/>
            <person name="Jaffe D."/>
            <person name="FitzHugh W."/>
            <person name="Ma L.J."/>
            <person name="Smirnov S."/>
            <person name="Purcell S."/>
            <person name="Rehman B."/>
            <person name="Elkins T."/>
            <person name="Engels R."/>
            <person name="Wang S."/>
            <person name="Nielsen C.B."/>
            <person name="Butler J."/>
            <person name="Endrizzi M."/>
            <person name="Qui D."/>
            <person name="Ianakiev P."/>
            <person name="Bell-Pedersen D."/>
            <person name="Nelson M.A."/>
            <person name="Werner-Washburne M."/>
            <person name="Selitrennikoff C.P."/>
            <person name="Kinsey J.A."/>
            <person name="Braun E.L."/>
            <person name="Zelter A."/>
            <person name="Schulte U."/>
            <person name="Kothe G.O."/>
            <person name="Jedd G."/>
            <person name="Mewes W."/>
            <person name="Staben C."/>
            <person name="Marcotte E."/>
            <person name="Greenberg D."/>
            <person name="Roy A."/>
            <person name="Foley K."/>
            <person name="Naylor J."/>
            <person name="Stange-Thomann N."/>
            <person name="Barrett R."/>
            <person name="Gnerre S."/>
            <person name="Kamal M."/>
            <person name="Kamvysselis M."/>
            <person name="Mauceli E."/>
            <person name="Bielke C."/>
            <person name="Rudd S."/>
            <person name="Frishman D."/>
            <person name="Krystofova S."/>
            <person name="Rasmussen C."/>
            <person name="Metzenberg R.L."/>
            <person name="Perkins D.D."/>
            <person name="Kroken S."/>
            <person name="Cogoni C."/>
            <person name="Macino G."/>
            <person name="Catcheside D."/>
            <person name="Li W."/>
            <person name="Pratt R.J."/>
            <person name="Osmani S.A."/>
            <person name="DeSouza C.P."/>
            <person name="Glass L."/>
            <person name="Orbach M.J."/>
            <person name="Berglund J.A."/>
            <person name="Voelker R."/>
            <person name="Yarden O."/>
            <person name="Plamann M."/>
            <person name="Seiler S."/>
            <person name="Dunlap J."/>
            <person name="Radford A."/>
            <person name="Aramayo R."/>
            <person name="Natvig D.O."/>
            <person name="Alex L.A."/>
            <person name="Mannhaupt G."/>
            <person name="Ebbole D.J."/>
            <person name="Freitag M."/>
            <person name="Paulsen I."/>
            <person name="Sachs M.S."/>
            <person name="Lander E.S."/>
            <person name="Nusbaum C."/>
            <person name="Birren B."/>
        </authorList>
    </citation>
    <scope>NUCLEOTIDE SEQUENCE [LARGE SCALE GENOMIC DNA]</scope>
    <source>
        <strain evidence="5">ATCC 24698 / 74-OR23-1A / CBS 708.71 / DSM 1257 / FGSC 987</strain>
    </source>
</reference>
<dbReference type="OrthoDB" id="3693942at2759"/>
<dbReference type="HOGENOM" id="CLU_025889_0_0_1"/>
<dbReference type="Pfam" id="PF13365">
    <property type="entry name" value="Trypsin_2"/>
    <property type="match status" value="1"/>
</dbReference>
<dbReference type="GO" id="GO:0006508">
    <property type="term" value="P:proteolysis"/>
    <property type="evidence" value="ECO:0007669"/>
    <property type="project" value="InterPro"/>
</dbReference>
<dbReference type="Proteomes" id="UP000001805">
    <property type="component" value="Chromosome 5, Linkage Group VI"/>
</dbReference>
<evidence type="ECO:0000256" key="1">
    <source>
        <dbReference type="ARBA" id="ARBA00007664"/>
    </source>
</evidence>
<proteinExistence type="inferred from homology"/>
<dbReference type="VEuPathDB" id="FungiDB:NCU05016"/>
<dbReference type="PANTHER" id="PTHR15462:SF8">
    <property type="entry name" value="SERINE PROTEASE"/>
    <property type="match status" value="1"/>
</dbReference>
<evidence type="ECO:0000256" key="2">
    <source>
        <dbReference type="ARBA" id="ARBA00022729"/>
    </source>
</evidence>
<gene>
    <name evidence="4" type="ORF">NCU05016</name>
</gene>
<feature type="region of interest" description="Disordered" evidence="3">
    <location>
        <begin position="32"/>
        <end position="60"/>
    </location>
</feature>
<dbReference type="GeneID" id="3872437"/>
<keyword evidence="5" id="KW-1185">Reference proteome</keyword>
<feature type="compositionally biased region" description="Basic and acidic residues" evidence="3">
    <location>
        <begin position="39"/>
        <end position="58"/>
    </location>
</feature>
<evidence type="ECO:0000313" key="4">
    <source>
        <dbReference type="EMBL" id="EAA27049.1"/>
    </source>
</evidence>
<protein>
    <recommendedName>
        <fullName evidence="6">Serine protease</fullName>
    </recommendedName>
</protein>
<dbReference type="InterPro" id="IPR018114">
    <property type="entry name" value="TRYPSIN_HIS"/>
</dbReference>
<dbReference type="GO" id="GO:0004252">
    <property type="term" value="F:serine-type endopeptidase activity"/>
    <property type="evidence" value="ECO:0007669"/>
    <property type="project" value="InterPro"/>
</dbReference>
<dbReference type="KEGG" id="ncr:NCU05016"/>
<dbReference type="PANTHER" id="PTHR15462">
    <property type="entry name" value="SERINE PROTEASE"/>
    <property type="match status" value="1"/>
</dbReference>
<feature type="region of interest" description="Disordered" evidence="3">
    <location>
        <begin position="562"/>
        <end position="582"/>
    </location>
</feature>
<accession>Q7RX08</accession>
<dbReference type="InterPro" id="IPR009003">
    <property type="entry name" value="Peptidase_S1_PA"/>
</dbReference>
<evidence type="ECO:0000313" key="5">
    <source>
        <dbReference type="Proteomes" id="UP000001805"/>
    </source>
</evidence>
<keyword evidence="2" id="KW-0732">Signal</keyword>
<dbReference type="SUPFAM" id="SSF50494">
    <property type="entry name" value="Trypsin-like serine proteases"/>
    <property type="match status" value="1"/>
</dbReference>
<dbReference type="PaxDb" id="5141-EFNCRP00000001540"/>
<dbReference type="STRING" id="367110.Q7RX08"/>
<dbReference type="PROSITE" id="PS00134">
    <property type="entry name" value="TRYPSIN_HIS"/>
    <property type="match status" value="1"/>
</dbReference>
<dbReference type="AlphaFoldDB" id="Q7RX08"/>
<dbReference type="InterPro" id="IPR043504">
    <property type="entry name" value="Peptidase_S1_PA_chymotrypsin"/>
</dbReference>
<dbReference type="InterPro" id="IPR050966">
    <property type="entry name" value="Glutamyl_endopeptidase"/>
</dbReference>
<comment type="similarity">
    <text evidence="1">Belongs to the peptidase S1 family.</text>
</comment>
<evidence type="ECO:0000256" key="3">
    <source>
        <dbReference type="SAM" id="MobiDB-lite"/>
    </source>
</evidence>